<reference evidence="1 2" key="1">
    <citation type="journal article" date="2014" name="Antonie Van Leeuwenhoek">
        <title>Oenococcus alcoholitolerans sp. nov., a lactic acid bacteria isolated from cachaca and ethanol fermentation processes.</title>
        <authorList>
            <person name="Badotti F."/>
            <person name="Moreira A.P."/>
            <person name="Tonon L.A."/>
            <person name="de Lucena B.T."/>
            <person name="Gomes Fde C."/>
            <person name="Kruger R."/>
            <person name="Thompson C.C."/>
            <person name="de Morais M.A.Jr."/>
            <person name="Rosa C.A."/>
            <person name="Thompson F.L."/>
        </authorList>
    </citation>
    <scope>NUCLEOTIDE SEQUENCE [LARGE SCALE GENOMIC DNA]</scope>
    <source>
        <strain evidence="1 2">UFRJ-M7.2.18</strain>
    </source>
</reference>
<evidence type="ECO:0000313" key="2">
    <source>
        <dbReference type="Proteomes" id="UP000030023"/>
    </source>
</evidence>
<comment type="caution">
    <text evidence="1">The sequence shown here is derived from an EMBL/GenBank/DDBJ whole genome shotgun (WGS) entry which is preliminary data.</text>
</comment>
<organism evidence="1 2">
    <name type="scientific">Oenococcus alcoholitolerans</name>
    <dbReference type="NCBI Taxonomy" id="931074"/>
    <lineage>
        <taxon>Bacteria</taxon>
        <taxon>Bacillati</taxon>
        <taxon>Bacillota</taxon>
        <taxon>Bacilli</taxon>
        <taxon>Lactobacillales</taxon>
        <taxon>Lactobacillaceae</taxon>
        <taxon>Oenococcus</taxon>
    </lineage>
</organism>
<dbReference type="Proteomes" id="UP000030023">
    <property type="component" value="Unassembled WGS sequence"/>
</dbReference>
<gene>
    <name evidence="1" type="ORF">Q757_02730</name>
</gene>
<proteinExistence type="predicted"/>
<sequence length="35" mass="3941">MCWLGVGDPDHDLHSDGLNPDEAALARDFMRSDHF</sequence>
<protein>
    <submittedName>
        <fullName evidence="1">Uncharacterized protein</fullName>
    </submittedName>
</protein>
<accession>A0ABR4XST3</accession>
<dbReference type="EMBL" id="AXCV01000081">
    <property type="protein sequence ID" value="KGO32149.1"/>
    <property type="molecule type" value="Genomic_DNA"/>
</dbReference>
<evidence type="ECO:0000313" key="1">
    <source>
        <dbReference type="EMBL" id="KGO32149.1"/>
    </source>
</evidence>
<name>A0ABR4XST3_9LACO</name>
<keyword evidence="2" id="KW-1185">Reference proteome</keyword>